<feature type="compositionally biased region" description="Low complexity" evidence="5">
    <location>
        <begin position="42"/>
        <end position="52"/>
    </location>
</feature>
<dbReference type="PROSITE" id="PS00687">
    <property type="entry name" value="ALDEHYDE_DEHYDR_GLU"/>
    <property type="match status" value="1"/>
</dbReference>
<dbReference type="InterPro" id="IPR016162">
    <property type="entry name" value="Ald_DH_N"/>
</dbReference>
<dbReference type="Proteomes" id="UP000567179">
    <property type="component" value="Unassembled WGS sequence"/>
</dbReference>
<dbReference type="InterPro" id="IPR016161">
    <property type="entry name" value="Ald_DH/histidinol_DH"/>
</dbReference>
<dbReference type="CDD" id="cd07114">
    <property type="entry name" value="ALDH_DhaS"/>
    <property type="match status" value="1"/>
</dbReference>
<dbReference type="PANTHER" id="PTHR11699">
    <property type="entry name" value="ALDEHYDE DEHYDROGENASE-RELATED"/>
    <property type="match status" value="1"/>
</dbReference>
<organism evidence="7 8">
    <name type="scientific">Psilocybe cf. subviscida</name>
    <dbReference type="NCBI Taxonomy" id="2480587"/>
    <lineage>
        <taxon>Eukaryota</taxon>
        <taxon>Fungi</taxon>
        <taxon>Dikarya</taxon>
        <taxon>Basidiomycota</taxon>
        <taxon>Agaricomycotina</taxon>
        <taxon>Agaricomycetes</taxon>
        <taxon>Agaricomycetidae</taxon>
        <taxon>Agaricales</taxon>
        <taxon>Agaricineae</taxon>
        <taxon>Strophariaceae</taxon>
        <taxon>Psilocybe</taxon>
    </lineage>
</organism>
<dbReference type="SUPFAM" id="SSF53720">
    <property type="entry name" value="ALDH-like"/>
    <property type="match status" value="1"/>
</dbReference>
<feature type="active site" evidence="3">
    <location>
        <position position="271"/>
    </location>
</feature>
<dbReference type="InterPro" id="IPR015590">
    <property type="entry name" value="Aldehyde_DH_dom"/>
</dbReference>
<name>A0A8H5F3Z9_9AGAR</name>
<dbReference type="Gene3D" id="3.40.309.10">
    <property type="entry name" value="Aldehyde Dehydrogenase, Chain A, domain 2"/>
    <property type="match status" value="1"/>
</dbReference>
<evidence type="ECO:0000256" key="1">
    <source>
        <dbReference type="ARBA" id="ARBA00009986"/>
    </source>
</evidence>
<evidence type="ECO:0000313" key="7">
    <source>
        <dbReference type="EMBL" id="KAF5322811.1"/>
    </source>
</evidence>
<proteinExistence type="inferred from homology"/>
<evidence type="ECO:0000259" key="6">
    <source>
        <dbReference type="Pfam" id="PF00171"/>
    </source>
</evidence>
<dbReference type="Gene3D" id="3.40.605.10">
    <property type="entry name" value="Aldehyde Dehydrogenase, Chain A, domain 1"/>
    <property type="match status" value="1"/>
</dbReference>
<dbReference type="InterPro" id="IPR016163">
    <property type="entry name" value="Ald_DH_C"/>
</dbReference>
<dbReference type="GO" id="GO:0016620">
    <property type="term" value="F:oxidoreductase activity, acting on the aldehyde or oxo group of donors, NAD or NADP as acceptor"/>
    <property type="evidence" value="ECO:0007669"/>
    <property type="project" value="InterPro"/>
</dbReference>
<evidence type="ECO:0000256" key="3">
    <source>
        <dbReference type="PROSITE-ProRule" id="PRU10007"/>
    </source>
</evidence>
<evidence type="ECO:0000256" key="5">
    <source>
        <dbReference type="SAM" id="MobiDB-lite"/>
    </source>
</evidence>
<dbReference type="Pfam" id="PF00171">
    <property type="entry name" value="Aldedh"/>
    <property type="match status" value="1"/>
</dbReference>
<reference evidence="7 8" key="1">
    <citation type="journal article" date="2020" name="ISME J.">
        <title>Uncovering the hidden diversity of litter-decomposition mechanisms in mushroom-forming fungi.</title>
        <authorList>
            <person name="Floudas D."/>
            <person name="Bentzer J."/>
            <person name="Ahren D."/>
            <person name="Johansson T."/>
            <person name="Persson P."/>
            <person name="Tunlid A."/>
        </authorList>
    </citation>
    <scope>NUCLEOTIDE SEQUENCE [LARGE SCALE GENOMIC DNA]</scope>
    <source>
        <strain evidence="7 8">CBS 101986</strain>
    </source>
</reference>
<accession>A0A8H5F3Z9</accession>
<keyword evidence="8" id="KW-1185">Reference proteome</keyword>
<dbReference type="EMBL" id="JAACJJ010000028">
    <property type="protein sequence ID" value="KAF5322811.1"/>
    <property type="molecule type" value="Genomic_DNA"/>
</dbReference>
<dbReference type="InterPro" id="IPR029510">
    <property type="entry name" value="Ald_DH_CS_GLU"/>
</dbReference>
<dbReference type="FunFam" id="3.40.309.10:FF:000009">
    <property type="entry name" value="Aldehyde dehydrogenase A"/>
    <property type="match status" value="1"/>
</dbReference>
<evidence type="ECO:0000256" key="2">
    <source>
        <dbReference type="ARBA" id="ARBA00023002"/>
    </source>
</evidence>
<gene>
    <name evidence="7" type="ORF">D9619_000478</name>
</gene>
<feature type="region of interest" description="Disordered" evidence="5">
    <location>
        <begin position="36"/>
        <end position="64"/>
    </location>
</feature>
<keyword evidence="2 4" id="KW-0560">Oxidoreductase</keyword>
<dbReference type="AlphaFoldDB" id="A0A8H5F3Z9"/>
<sequence length="532" mass="57649">MKHHFRRVAYSEEMFKTSVSPVIATRQGRYLSQRYLHKRSYGPTTTSPSTTGPREEVASASSEDVTHAIRRAQDAFDSGVWSKAPALTRSKVLSKLARLLEEKIPEMAKVETMQTGRTIREMNAQLGRLPEWLDYFAAALRTNQSIVTPTQGKLLNYVQRVPLGVVAQITPFNHPLLIAVKKIAPALAAGNSVIVKPSESAPITVLEFAEMAKAAGLPEDVLTILPGRGHVTGKEIVKDKLIRKVDITAGTSTGRAIGSIVGENLASYTAELGGKAPIIVLVDADIENAVNGVAFASFVASGQTCVSGTRIIVHDSIYDEFMAKFLHKVDSIRKRMGDPTNPKSTMGTVISAHHLQRIDAVVKRAAKTATVLTGGEPLSGTSELDGFDFSKGSFYPPTVITDVETSDEIWQEEVFGPVVVVKRFATEAEGIALANNCKYGLGAAIWTADLSRAHRVAAEIEAGLCWVNSHHRNDPSSPWGGMKESGIGRENGLEAFAAYTQSKSTIVNIASPDETRKTDDWFADSDDVKRYG</sequence>
<comment type="caution">
    <text evidence="7">The sequence shown here is derived from an EMBL/GenBank/DDBJ whole genome shotgun (WGS) entry which is preliminary data.</text>
</comment>
<protein>
    <recommendedName>
        <fullName evidence="6">Aldehyde dehydrogenase domain-containing protein</fullName>
    </recommendedName>
</protein>
<comment type="similarity">
    <text evidence="1 4">Belongs to the aldehyde dehydrogenase family.</text>
</comment>
<evidence type="ECO:0000256" key="4">
    <source>
        <dbReference type="RuleBase" id="RU003345"/>
    </source>
</evidence>
<dbReference type="FunFam" id="3.40.605.10:FF:000007">
    <property type="entry name" value="NAD/NADP-dependent betaine aldehyde dehydrogenase"/>
    <property type="match status" value="1"/>
</dbReference>
<evidence type="ECO:0000313" key="8">
    <source>
        <dbReference type="Proteomes" id="UP000567179"/>
    </source>
</evidence>
<dbReference type="OrthoDB" id="310895at2759"/>
<feature type="domain" description="Aldehyde dehydrogenase" evidence="6">
    <location>
        <begin position="45"/>
        <end position="504"/>
    </location>
</feature>